<dbReference type="EMBL" id="JACVVK020000419">
    <property type="protein sequence ID" value="KAK7474969.1"/>
    <property type="molecule type" value="Genomic_DNA"/>
</dbReference>
<keyword evidence="3" id="KW-1185">Reference proteome</keyword>
<evidence type="ECO:0000313" key="2">
    <source>
        <dbReference type="EMBL" id="KAK7474969.1"/>
    </source>
</evidence>
<organism evidence="2 3">
    <name type="scientific">Batillaria attramentaria</name>
    <dbReference type="NCBI Taxonomy" id="370345"/>
    <lineage>
        <taxon>Eukaryota</taxon>
        <taxon>Metazoa</taxon>
        <taxon>Spiralia</taxon>
        <taxon>Lophotrochozoa</taxon>
        <taxon>Mollusca</taxon>
        <taxon>Gastropoda</taxon>
        <taxon>Caenogastropoda</taxon>
        <taxon>Sorbeoconcha</taxon>
        <taxon>Cerithioidea</taxon>
        <taxon>Batillariidae</taxon>
        <taxon>Batillaria</taxon>
    </lineage>
</organism>
<comment type="caution">
    <text evidence="2">The sequence shown here is derived from an EMBL/GenBank/DDBJ whole genome shotgun (WGS) entry which is preliminary data.</text>
</comment>
<dbReference type="Proteomes" id="UP001519460">
    <property type="component" value="Unassembled WGS sequence"/>
</dbReference>
<name>A0ABD0JJ17_9CAEN</name>
<gene>
    <name evidence="2" type="ORF">BaRGS_00033780</name>
</gene>
<evidence type="ECO:0000313" key="3">
    <source>
        <dbReference type="Proteomes" id="UP001519460"/>
    </source>
</evidence>
<sequence length="88" mass="9755">MVSPRPSPVTTLTLHGDTYSPVKDGCRNEASAGQVERCGGHGIEGILVEVTGHLSSKRRSHVLHRQKQRECRRFERNKLVGGWVLVVP</sequence>
<proteinExistence type="predicted"/>
<feature type="region of interest" description="Disordered" evidence="1">
    <location>
        <begin position="1"/>
        <end position="21"/>
    </location>
</feature>
<reference evidence="2 3" key="1">
    <citation type="journal article" date="2023" name="Sci. Data">
        <title>Genome assembly of the Korean intertidal mud-creeper Batillaria attramentaria.</title>
        <authorList>
            <person name="Patra A.K."/>
            <person name="Ho P.T."/>
            <person name="Jun S."/>
            <person name="Lee S.J."/>
            <person name="Kim Y."/>
            <person name="Won Y.J."/>
        </authorList>
    </citation>
    <scope>NUCLEOTIDE SEQUENCE [LARGE SCALE GENOMIC DNA]</scope>
    <source>
        <strain evidence="2">Wonlab-2016</strain>
    </source>
</reference>
<accession>A0ABD0JJ17</accession>
<evidence type="ECO:0000256" key="1">
    <source>
        <dbReference type="SAM" id="MobiDB-lite"/>
    </source>
</evidence>
<dbReference type="AlphaFoldDB" id="A0ABD0JJ17"/>
<protein>
    <submittedName>
        <fullName evidence="2">Uncharacterized protein</fullName>
    </submittedName>
</protein>